<evidence type="ECO:0000313" key="5">
    <source>
        <dbReference type="Proteomes" id="UP001499909"/>
    </source>
</evidence>
<dbReference type="InterPro" id="IPR005181">
    <property type="entry name" value="SASA"/>
</dbReference>
<comment type="caution">
    <text evidence="4">The sequence shown here is derived from an EMBL/GenBank/DDBJ whole genome shotgun (WGS) entry which is preliminary data.</text>
</comment>
<dbReference type="RefSeq" id="WP_345117229.1">
    <property type="nucleotide sequence ID" value="NZ_BAABDH010000110.1"/>
</dbReference>
<organism evidence="4 5">
    <name type="scientific">Hymenobacter algoricola</name>
    <dbReference type="NCBI Taxonomy" id="486267"/>
    <lineage>
        <taxon>Bacteria</taxon>
        <taxon>Pseudomonadati</taxon>
        <taxon>Bacteroidota</taxon>
        <taxon>Cytophagia</taxon>
        <taxon>Cytophagales</taxon>
        <taxon>Hymenobacteraceae</taxon>
        <taxon>Hymenobacter</taxon>
    </lineage>
</organism>
<reference evidence="5" key="1">
    <citation type="journal article" date="2019" name="Int. J. Syst. Evol. Microbiol.">
        <title>The Global Catalogue of Microorganisms (GCM) 10K type strain sequencing project: providing services to taxonomists for standard genome sequencing and annotation.</title>
        <authorList>
            <consortium name="The Broad Institute Genomics Platform"/>
            <consortium name="The Broad Institute Genome Sequencing Center for Infectious Disease"/>
            <person name="Wu L."/>
            <person name="Ma J."/>
        </authorList>
    </citation>
    <scope>NUCLEOTIDE SEQUENCE [LARGE SCALE GENOMIC DNA]</scope>
    <source>
        <strain evidence="5">JCM 17214</strain>
    </source>
</reference>
<name>A0ABP7NQY4_9BACT</name>
<feature type="domain" description="Sialate O-acetylesterase" evidence="3">
    <location>
        <begin position="67"/>
        <end position="153"/>
    </location>
</feature>
<keyword evidence="2" id="KW-0732">Signal</keyword>
<protein>
    <recommendedName>
        <fullName evidence="3">Sialate O-acetylesterase domain-containing protein</fullName>
    </recommendedName>
</protein>
<evidence type="ECO:0000256" key="2">
    <source>
        <dbReference type="SAM" id="SignalP"/>
    </source>
</evidence>
<evidence type="ECO:0000259" key="3">
    <source>
        <dbReference type="Pfam" id="PF03629"/>
    </source>
</evidence>
<gene>
    <name evidence="4" type="ORF">GCM10022406_36990</name>
</gene>
<feature type="domain" description="Sialate O-acetylesterase" evidence="3">
    <location>
        <begin position="41"/>
        <end position="65"/>
    </location>
</feature>
<dbReference type="Pfam" id="PF03629">
    <property type="entry name" value="SASA"/>
    <property type="match status" value="2"/>
</dbReference>
<evidence type="ECO:0000313" key="4">
    <source>
        <dbReference type="EMBL" id="GAA3951783.1"/>
    </source>
</evidence>
<evidence type="ECO:0000256" key="1">
    <source>
        <dbReference type="ARBA" id="ARBA00022801"/>
    </source>
</evidence>
<keyword evidence="5" id="KW-1185">Reference proteome</keyword>
<dbReference type="InterPro" id="IPR036514">
    <property type="entry name" value="SGNH_hydro_sf"/>
</dbReference>
<accession>A0ABP7NQY4</accession>
<dbReference type="EMBL" id="BAABDH010000110">
    <property type="protein sequence ID" value="GAA3951783.1"/>
    <property type="molecule type" value="Genomic_DNA"/>
</dbReference>
<keyword evidence="1" id="KW-0378">Hydrolase</keyword>
<dbReference type="SUPFAM" id="SSF52266">
    <property type="entry name" value="SGNH hydrolase"/>
    <property type="match status" value="1"/>
</dbReference>
<sequence>MHRAALLLLSVAALLTGSAGAQTLRPRRREVVAAPERKDRFQLYLLVGQSNMAGRGRVEAQDTVPHRQDLQAPDLPFVAGQLPEFQLLKPDSTGHRRPNEAARRLNAAVAKLGRTVPHYAFVSAAGTRHIGDQTHFDAASARLLGRRYAAAMLRLQAHRSAH</sequence>
<feature type="signal peptide" evidence="2">
    <location>
        <begin position="1"/>
        <end position="21"/>
    </location>
</feature>
<dbReference type="Proteomes" id="UP001499909">
    <property type="component" value="Unassembled WGS sequence"/>
</dbReference>
<proteinExistence type="predicted"/>
<feature type="chain" id="PRO_5047201292" description="Sialate O-acetylesterase domain-containing protein" evidence="2">
    <location>
        <begin position="22"/>
        <end position="162"/>
    </location>
</feature>
<dbReference type="Gene3D" id="3.40.50.1110">
    <property type="entry name" value="SGNH hydrolase"/>
    <property type="match status" value="1"/>
</dbReference>